<sequence length="770" mass="83539">MNAMLGRLLGARYKVIQALGSGGFGQTFIAEDMQRPGNPPCVLKHLNFATQHPHVLQQVRRLFYAEAETLEKLGRHHDQIPQLLAYFEEAEEFYLVQEFIPGNPLSVELPWGTKLSEAQVIGILEDVLGVLAYIHSQGVIHRDIKPDNLIRRQHDGKLVLIDFGAVKTITNQVAETIGQTQLSVPIYTSGYGASEQCLGKPQFSSDIYALGVIAVQALTGMRPSQFPVDPESGEIVWRDQARVSVQLATIIDNMVRYHFNQRYQSATAVLQALQHITDLPRADPVEPMIPAIATPENPPDRRLRHLRSVLLGLGVATIASFGMAVLLRKPLPQLFSDVTVETSTPTPSPATAIATDHISWGEKILTPGTSQPAKQKGVDALAIKAYSQAVTALEVARQGERSDPETLIYLNNARIGAMPAHAIAVAVPLGDTLNSSLEILRGVAQAQTQVNQGGGINGVPLKVAIANDNNRIETAQAIATDLINHPHVLGVVGHGTSDTTLAAGKVYQTGQLAIVAPISSAVQLSTLGSYIFRVMPSDRFTARALCNYMLTRLQKKRVAIFFSSNSSYSESLSSEFKNALFYGAPGKVVAEFDLAGPDFNAYESVEKAIQQKAEVIMLAAPSQVSDRALQVVQINRRRLPVLAGDSIYTKKTLQVGGEAAVGMVVAVPSNVLGNTRLPFQQQAQKLWGHEIDWRTALAYDSTQTLVAGIRRDPSRRGVRQTLETPNFTATGALGAVSFSSTGDREGVVQLVQVTPVAKKQSQAYQFKPIN</sequence>
<accession>A0ABV0J3P1</accession>
<evidence type="ECO:0000313" key="14">
    <source>
        <dbReference type="Proteomes" id="UP001464891"/>
    </source>
</evidence>
<reference evidence="13 14" key="1">
    <citation type="submission" date="2022-04" db="EMBL/GenBank/DDBJ databases">
        <title>Positive selection, recombination, and allopatry shape intraspecific diversity of widespread and dominant cyanobacteria.</title>
        <authorList>
            <person name="Wei J."/>
            <person name="Shu W."/>
            <person name="Hu C."/>
        </authorList>
    </citation>
    <scope>NUCLEOTIDE SEQUENCE [LARGE SCALE GENOMIC DNA]</scope>
    <source>
        <strain evidence="13 14">GB2-A4</strain>
    </source>
</reference>
<dbReference type="InterPro" id="IPR011009">
    <property type="entry name" value="Kinase-like_dom_sf"/>
</dbReference>
<organism evidence="13 14">
    <name type="scientific">Trichocoleus desertorum GB2-A4</name>
    <dbReference type="NCBI Taxonomy" id="2933944"/>
    <lineage>
        <taxon>Bacteria</taxon>
        <taxon>Bacillati</taxon>
        <taxon>Cyanobacteriota</taxon>
        <taxon>Cyanophyceae</taxon>
        <taxon>Leptolyngbyales</taxon>
        <taxon>Trichocoleusaceae</taxon>
        <taxon>Trichocoleus</taxon>
    </lineage>
</organism>
<feature type="domain" description="Protein kinase" evidence="12">
    <location>
        <begin position="13"/>
        <end position="278"/>
    </location>
</feature>
<comment type="caution">
    <text evidence="13">The sequence shown here is derived from an EMBL/GenBank/DDBJ whole genome shotgun (WGS) entry which is preliminary data.</text>
</comment>
<evidence type="ECO:0000256" key="4">
    <source>
        <dbReference type="ARBA" id="ARBA00022679"/>
    </source>
</evidence>
<evidence type="ECO:0000256" key="9">
    <source>
        <dbReference type="ARBA" id="ARBA00047899"/>
    </source>
</evidence>
<dbReference type="InterPro" id="IPR000719">
    <property type="entry name" value="Prot_kinase_dom"/>
</dbReference>
<dbReference type="CDD" id="cd06268">
    <property type="entry name" value="PBP1_ABC_transporter_LIVBP-like"/>
    <property type="match status" value="1"/>
</dbReference>
<keyword evidence="3" id="KW-0723">Serine/threonine-protein kinase</keyword>
<dbReference type="Gene3D" id="3.40.50.2300">
    <property type="match status" value="2"/>
</dbReference>
<evidence type="ECO:0000256" key="7">
    <source>
        <dbReference type="ARBA" id="ARBA00022777"/>
    </source>
</evidence>
<dbReference type="PANTHER" id="PTHR24363:SF0">
    <property type="entry name" value="SERINE_THREONINE KINASE LIKE DOMAIN CONTAINING 1"/>
    <property type="match status" value="1"/>
</dbReference>
<proteinExistence type="inferred from homology"/>
<comment type="catalytic activity">
    <reaction evidence="9">
        <text>L-threonyl-[protein] + ATP = O-phospho-L-threonyl-[protein] + ADP + H(+)</text>
        <dbReference type="Rhea" id="RHEA:46608"/>
        <dbReference type="Rhea" id="RHEA-COMP:11060"/>
        <dbReference type="Rhea" id="RHEA-COMP:11605"/>
        <dbReference type="ChEBI" id="CHEBI:15378"/>
        <dbReference type="ChEBI" id="CHEBI:30013"/>
        <dbReference type="ChEBI" id="CHEBI:30616"/>
        <dbReference type="ChEBI" id="CHEBI:61977"/>
        <dbReference type="ChEBI" id="CHEBI:456216"/>
        <dbReference type="EC" id="2.7.11.1"/>
    </reaction>
</comment>
<dbReference type="SUPFAM" id="SSF56112">
    <property type="entry name" value="Protein kinase-like (PK-like)"/>
    <property type="match status" value="1"/>
</dbReference>
<evidence type="ECO:0000256" key="11">
    <source>
        <dbReference type="PROSITE-ProRule" id="PRU10141"/>
    </source>
</evidence>
<keyword evidence="7 13" id="KW-0418">Kinase</keyword>
<dbReference type="Gene3D" id="3.30.200.20">
    <property type="entry name" value="Phosphorylase Kinase, domain 1"/>
    <property type="match status" value="1"/>
</dbReference>
<dbReference type="Gene3D" id="1.10.510.10">
    <property type="entry name" value="Transferase(Phosphotransferase) domain 1"/>
    <property type="match status" value="1"/>
</dbReference>
<dbReference type="Pfam" id="PF13458">
    <property type="entry name" value="Peripla_BP_6"/>
    <property type="match status" value="1"/>
</dbReference>
<dbReference type="InterPro" id="IPR028081">
    <property type="entry name" value="Leu-bd"/>
</dbReference>
<keyword evidence="8 11" id="KW-0067">ATP-binding</keyword>
<dbReference type="Pfam" id="PF00069">
    <property type="entry name" value="Pkinase"/>
    <property type="match status" value="1"/>
</dbReference>
<keyword evidence="14" id="KW-1185">Reference proteome</keyword>
<evidence type="ECO:0000256" key="6">
    <source>
        <dbReference type="ARBA" id="ARBA00022741"/>
    </source>
</evidence>
<evidence type="ECO:0000256" key="5">
    <source>
        <dbReference type="ARBA" id="ARBA00022729"/>
    </source>
</evidence>
<dbReference type="GO" id="GO:0016301">
    <property type="term" value="F:kinase activity"/>
    <property type="evidence" value="ECO:0007669"/>
    <property type="project" value="UniProtKB-KW"/>
</dbReference>
<comment type="catalytic activity">
    <reaction evidence="10">
        <text>L-seryl-[protein] + ATP = O-phospho-L-seryl-[protein] + ADP + H(+)</text>
        <dbReference type="Rhea" id="RHEA:17989"/>
        <dbReference type="Rhea" id="RHEA-COMP:9863"/>
        <dbReference type="Rhea" id="RHEA-COMP:11604"/>
        <dbReference type="ChEBI" id="CHEBI:15378"/>
        <dbReference type="ChEBI" id="CHEBI:29999"/>
        <dbReference type="ChEBI" id="CHEBI:30616"/>
        <dbReference type="ChEBI" id="CHEBI:83421"/>
        <dbReference type="ChEBI" id="CHEBI:456216"/>
        <dbReference type="EC" id="2.7.11.1"/>
    </reaction>
</comment>
<keyword evidence="6 11" id="KW-0547">Nucleotide-binding</keyword>
<dbReference type="PROSITE" id="PS00107">
    <property type="entry name" value="PROTEIN_KINASE_ATP"/>
    <property type="match status" value="1"/>
</dbReference>
<dbReference type="InterPro" id="IPR017441">
    <property type="entry name" value="Protein_kinase_ATP_BS"/>
</dbReference>
<dbReference type="PANTHER" id="PTHR24363">
    <property type="entry name" value="SERINE/THREONINE PROTEIN KINASE"/>
    <property type="match status" value="1"/>
</dbReference>
<dbReference type="EMBL" id="JAMPKM010000001">
    <property type="protein sequence ID" value="MEP0815858.1"/>
    <property type="molecule type" value="Genomic_DNA"/>
</dbReference>
<evidence type="ECO:0000256" key="2">
    <source>
        <dbReference type="ARBA" id="ARBA00012513"/>
    </source>
</evidence>
<keyword evidence="5" id="KW-0732">Signal</keyword>
<comment type="similarity">
    <text evidence="1">Belongs to the leucine-binding protein family.</text>
</comment>
<dbReference type="PROSITE" id="PS50011">
    <property type="entry name" value="PROTEIN_KINASE_DOM"/>
    <property type="match status" value="1"/>
</dbReference>
<dbReference type="CDD" id="cd14014">
    <property type="entry name" value="STKc_PknB_like"/>
    <property type="match status" value="1"/>
</dbReference>
<feature type="binding site" evidence="11">
    <location>
        <position position="44"/>
    </location>
    <ligand>
        <name>ATP</name>
        <dbReference type="ChEBI" id="CHEBI:30616"/>
    </ligand>
</feature>
<evidence type="ECO:0000256" key="8">
    <source>
        <dbReference type="ARBA" id="ARBA00022840"/>
    </source>
</evidence>
<evidence type="ECO:0000259" key="12">
    <source>
        <dbReference type="PROSITE" id="PS50011"/>
    </source>
</evidence>
<evidence type="ECO:0000256" key="3">
    <source>
        <dbReference type="ARBA" id="ARBA00022527"/>
    </source>
</evidence>
<keyword evidence="4" id="KW-0808">Transferase</keyword>
<name>A0ABV0J3P1_9CYAN</name>
<dbReference type="EC" id="2.7.11.1" evidence="2"/>
<gene>
    <name evidence="13" type="ORF">NC998_01980</name>
</gene>
<evidence type="ECO:0000313" key="13">
    <source>
        <dbReference type="EMBL" id="MEP0815858.1"/>
    </source>
</evidence>
<dbReference type="SMART" id="SM00220">
    <property type="entry name" value="S_TKc"/>
    <property type="match status" value="1"/>
</dbReference>
<protein>
    <recommendedName>
        <fullName evidence="2">non-specific serine/threonine protein kinase</fullName>
        <ecNumber evidence="2">2.7.11.1</ecNumber>
    </recommendedName>
</protein>
<dbReference type="Proteomes" id="UP001464891">
    <property type="component" value="Unassembled WGS sequence"/>
</dbReference>
<evidence type="ECO:0000256" key="10">
    <source>
        <dbReference type="ARBA" id="ARBA00048679"/>
    </source>
</evidence>
<dbReference type="InterPro" id="IPR028082">
    <property type="entry name" value="Peripla_BP_I"/>
</dbReference>
<dbReference type="SUPFAM" id="SSF53822">
    <property type="entry name" value="Periplasmic binding protein-like I"/>
    <property type="match status" value="1"/>
</dbReference>
<dbReference type="RefSeq" id="WP_190431406.1">
    <property type="nucleotide sequence ID" value="NZ_JAMPKM010000001.1"/>
</dbReference>
<evidence type="ECO:0000256" key="1">
    <source>
        <dbReference type="ARBA" id="ARBA00010062"/>
    </source>
</evidence>